<reference evidence="2 3" key="1">
    <citation type="journal article" date="2018" name="G3 (Bethesda)">
        <title>Phylogenetic and Phylogenomic Definition of Rhizopus Species.</title>
        <authorList>
            <person name="Gryganskyi A.P."/>
            <person name="Golan J."/>
            <person name="Dolatabadi S."/>
            <person name="Mondo S."/>
            <person name="Robb S."/>
            <person name="Idnurm A."/>
            <person name="Muszewska A."/>
            <person name="Steczkiewicz K."/>
            <person name="Masonjones S."/>
            <person name="Liao H.L."/>
            <person name="Gajdeczka M.T."/>
            <person name="Anike F."/>
            <person name="Vuek A."/>
            <person name="Anishchenko I.M."/>
            <person name="Voigt K."/>
            <person name="de Hoog G.S."/>
            <person name="Smith M.E."/>
            <person name="Heitman J."/>
            <person name="Vilgalys R."/>
            <person name="Stajich J.E."/>
        </authorList>
    </citation>
    <scope>NUCLEOTIDE SEQUENCE [LARGE SCALE GENOMIC DNA]</scope>
    <source>
        <strain evidence="2 3">LSU 92-RS-03</strain>
    </source>
</reference>
<gene>
    <name evidence="2" type="ORF">CU098_012418</name>
</gene>
<evidence type="ECO:0008006" key="4">
    <source>
        <dbReference type="Google" id="ProtNLM"/>
    </source>
</evidence>
<feature type="transmembrane region" description="Helical" evidence="1">
    <location>
        <begin position="128"/>
        <end position="150"/>
    </location>
</feature>
<sequence length="196" mass="21844">MEGLHARKKNKTNPEDELEYMDEVEQETLLQDLRNQNDAANSNILKGLLVIDCLTSSLFLSLLVQSSKKPIVPIANIIVTAYGSLGFFRTAVISSILSVSLSFVTLIAKSKVDLFGINRFLSVDSQHVSMIGVGALLLGTVGPIMCLFYNTNVAELVFWAIPLLVSSMYYVAYYMMKQVQKDLEELEQSKYKYKGA</sequence>
<evidence type="ECO:0000313" key="2">
    <source>
        <dbReference type="EMBL" id="RCI06926.1"/>
    </source>
</evidence>
<evidence type="ECO:0000313" key="3">
    <source>
        <dbReference type="Proteomes" id="UP000253551"/>
    </source>
</evidence>
<keyword evidence="1" id="KW-1133">Transmembrane helix</keyword>
<feature type="transmembrane region" description="Helical" evidence="1">
    <location>
        <begin position="156"/>
        <end position="176"/>
    </location>
</feature>
<protein>
    <recommendedName>
        <fullName evidence="4">Transmembrane protein</fullName>
    </recommendedName>
</protein>
<dbReference type="STRING" id="4846.A0A367KXK7"/>
<dbReference type="Proteomes" id="UP000253551">
    <property type="component" value="Unassembled WGS sequence"/>
</dbReference>
<dbReference type="EMBL" id="PJQM01000062">
    <property type="protein sequence ID" value="RCI06926.1"/>
    <property type="molecule type" value="Genomic_DNA"/>
</dbReference>
<keyword evidence="1" id="KW-0472">Membrane</keyword>
<keyword evidence="3" id="KW-1185">Reference proteome</keyword>
<evidence type="ECO:0000256" key="1">
    <source>
        <dbReference type="SAM" id="Phobius"/>
    </source>
</evidence>
<name>A0A367KXK7_RHIST</name>
<comment type="caution">
    <text evidence="2">The sequence shown here is derived from an EMBL/GenBank/DDBJ whole genome shotgun (WGS) entry which is preliminary data.</text>
</comment>
<keyword evidence="1" id="KW-0812">Transmembrane</keyword>
<proteinExistence type="predicted"/>
<dbReference type="OrthoDB" id="3358048at2759"/>
<dbReference type="AlphaFoldDB" id="A0A367KXK7"/>
<organism evidence="2 3">
    <name type="scientific">Rhizopus stolonifer</name>
    <name type="common">Rhizopus nigricans</name>
    <dbReference type="NCBI Taxonomy" id="4846"/>
    <lineage>
        <taxon>Eukaryota</taxon>
        <taxon>Fungi</taxon>
        <taxon>Fungi incertae sedis</taxon>
        <taxon>Mucoromycota</taxon>
        <taxon>Mucoromycotina</taxon>
        <taxon>Mucoromycetes</taxon>
        <taxon>Mucorales</taxon>
        <taxon>Mucorineae</taxon>
        <taxon>Rhizopodaceae</taxon>
        <taxon>Rhizopus</taxon>
    </lineage>
</organism>
<accession>A0A367KXK7</accession>
<feature type="transmembrane region" description="Helical" evidence="1">
    <location>
        <begin position="86"/>
        <end position="108"/>
    </location>
</feature>